<feature type="compositionally biased region" description="Polar residues" evidence="2">
    <location>
        <begin position="407"/>
        <end position="420"/>
    </location>
</feature>
<dbReference type="SUPFAM" id="SSF55874">
    <property type="entry name" value="ATPase domain of HSP90 chaperone/DNA topoisomerase II/histidine kinase"/>
    <property type="match status" value="1"/>
</dbReference>
<dbReference type="Gene3D" id="3.30.1370.100">
    <property type="entry name" value="MutL, C-terminal domain, regulatory subdomain"/>
    <property type="match status" value="1"/>
</dbReference>
<dbReference type="InterPro" id="IPR042121">
    <property type="entry name" value="MutL_C_regsub"/>
</dbReference>
<feature type="region of interest" description="Disordered" evidence="2">
    <location>
        <begin position="1"/>
        <end position="31"/>
    </location>
</feature>
<dbReference type="GO" id="GO:0006298">
    <property type="term" value="P:mismatch repair"/>
    <property type="evidence" value="ECO:0007669"/>
    <property type="project" value="InterPro"/>
</dbReference>
<evidence type="ECO:0000259" key="3">
    <source>
        <dbReference type="SMART" id="SM00853"/>
    </source>
</evidence>
<feature type="non-terminal residue" evidence="4">
    <location>
        <position position="840"/>
    </location>
</feature>
<accession>A0A6A6GCC8</accession>
<sequence length="840" mass="92218">MSNQKTSAMSHLDIPTPKPGSPPAIQSQPIQALDPSVAAQIRSSVVVTHLADVVLGLLENALDALASRVDISVDFTRGGCTVQDDGCGIPPQEFQEGAGLCQLHHTSKPQSDSLHGGQGAFLASVSSIALVTILSKHQDHFSVNEVRFHRGRCISRQTPASQAKQSFFPAHHGTLATVRDLFGDMPVRVKHRSQLLSSENELARQWRSLLASVCALLTAWHSPITVMIRDSQAPMRTCLFRPSIRAPYLLTSSGLLSACLASTFIHASVASSDFTLKGTVSTIPVATKASQFISIGITPLNPATSKLYYDAVNEAFERSAFGYNGDIPYQPDLTASMTPFRLKDLRNRRKSLERWPVFYITIERRSSVQSLRGTDTLDVHTLVKLLSTFARGWLEANHFKPRKQESAHSLSTSQSENSTEGEAREILHVADPQSLNAPRPPSSISQKRSPMASITAVKLPKASRCGPSPSSTAFRDWTRIKSGASVQSLQDNPRTGCKISLSRRTGMRQHDRSEASSQPTKHRIERLSKTSDRTPTASSKDWLTSVMSSWQNPQFDIQVEDALTSARSHLTSDLAGHACGHICRHDQMDTNETVKLQLSRSQLKTARVIAQVDRKYILALVSPSAQRGTMSLVLVDQHAASERIILERLLTDTIQEANAGLPANIMLAPSGSGLCTTLLNRPLHFNIAQEEGILVQEQKEHFARWGIIFEIRPKHQGAWTTGSMTDEPVMLVVTHLPPTISERCVLEPRLLIDMIRDESHAALNGQHVHTMPRLFLDMLNSRACRSAIMFNDKLSTIECETLITDLAGCTFPFICAHGRVSMVPLLEIEDDRGAGQGLSG</sequence>
<protein>
    <recommendedName>
        <fullName evidence="3">MutL C-terminal dimerisation domain-containing protein</fullName>
    </recommendedName>
</protein>
<dbReference type="Gene3D" id="3.30.1540.20">
    <property type="entry name" value="MutL, C-terminal domain, dimerisation subdomain"/>
    <property type="match status" value="1"/>
</dbReference>
<dbReference type="InterPro" id="IPR014790">
    <property type="entry name" value="MutL_C"/>
</dbReference>
<dbReference type="InterPro" id="IPR038973">
    <property type="entry name" value="MutL/Mlh/Pms-like"/>
</dbReference>
<dbReference type="AlphaFoldDB" id="A0A6A6GCC8"/>
<organism evidence="4 5">
    <name type="scientific">Elsinoe ampelina</name>
    <dbReference type="NCBI Taxonomy" id="302913"/>
    <lineage>
        <taxon>Eukaryota</taxon>
        <taxon>Fungi</taxon>
        <taxon>Dikarya</taxon>
        <taxon>Ascomycota</taxon>
        <taxon>Pezizomycotina</taxon>
        <taxon>Dothideomycetes</taxon>
        <taxon>Dothideomycetidae</taxon>
        <taxon>Myriangiales</taxon>
        <taxon>Elsinoaceae</taxon>
        <taxon>Elsinoe</taxon>
    </lineage>
</organism>
<dbReference type="GO" id="GO:0032300">
    <property type="term" value="C:mismatch repair complex"/>
    <property type="evidence" value="ECO:0007669"/>
    <property type="project" value="InterPro"/>
</dbReference>
<dbReference type="InterPro" id="IPR037198">
    <property type="entry name" value="MutL_C_sf"/>
</dbReference>
<evidence type="ECO:0000313" key="5">
    <source>
        <dbReference type="Proteomes" id="UP000799538"/>
    </source>
</evidence>
<feature type="compositionally biased region" description="Polar residues" evidence="2">
    <location>
        <begin position="484"/>
        <end position="493"/>
    </location>
</feature>
<feature type="domain" description="MutL C-terminal dimerisation" evidence="3">
    <location>
        <begin position="608"/>
        <end position="794"/>
    </location>
</feature>
<gene>
    <name evidence="4" type="ORF">BDZ85DRAFT_216820</name>
</gene>
<dbReference type="GO" id="GO:0140664">
    <property type="term" value="F:ATP-dependent DNA damage sensor activity"/>
    <property type="evidence" value="ECO:0007669"/>
    <property type="project" value="InterPro"/>
</dbReference>
<dbReference type="GO" id="GO:0005524">
    <property type="term" value="F:ATP binding"/>
    <property type="evidence" value="ECO:0007669"/>
    <property type="project" value="InterPro"/>
</dbReference>
<dbReference type="Pfam" id="PF13589">
    <property type="entry name" value="HATPase_c_3"/>
    <property type="match status" value="1"/>
</dbReference>
<dbReference type="SMART" id="SM00853">
    <property type="entry name" value="MutL_C"/>
    <property type="match status" value="1"/>
</dbReference>
<evidence type="ECO:0000256" key="2">
    <source>
        <dbReference type="SAM" id="MobiDB-lite"/>
    </source>
</evidence>
<feature type="region of interest" description="Disordered" evidence="2">
    <location>
        <begin position="401"/>
        <end position="539"/>
    </location>
</feature>
<dbReference type="Proteomes" id="UP000799538">
    <property type="component" value="Unassembled WGS sequence"/>
</dbReference>
<dbReference type="EMBL" id="ML992506">
    <property type="protein sequence ID" value="KAF2223288.1"/>
    <property type="molecule type" value="Genomic_DNA"/>
</dbReference>
<reference evidence="5" key="1">
    <citation type="journal article" date="2020" name="Stud. Mycol.">
        <title>101 Dothideomycetes genomes: A test case for predicting lifestyles and emergence of pathogens.</title>
        <authorList>
            <person name="Haridas S."/>
            <person name="Albert R."/>
            <person name="Binder M."/>
            <person name="Bloem J."/>
            <person name="LaButti K."/>
            <person name="Salamov A."/>
            <person name="Andreopoulos B."/>
            <person name="Baker S."/>
            <person name="Barry K."/>
            <person name="Bills G."/>
            <person name="Bluhm B."/>
            <person name="Cannon C."/>
            <person name="Castanera R."/>
            <person name="Culley D."/>
            <person name="Daum C."/>
            <person name="Ezra D."/>
            <person name="Gonzalez J."/>
            <person name="Henrissat B."/>
            <person name="Kuo A."/>
            <person name="Liang C."/>
            <person name="Lipzen A."/>
            <person name="Lutzoni F."/>
            <person name="Magnuson J."/>
            <person name="Mondo S."/>
            <person name="Nolan M."/>
            <person name="Ohm R."/>
            <person name="Pangilinan J."/>
            <person name="Park H.-J."/>
            <person name="Ramirez L."/>
            <person name="Alfaro M."/>
            <person name="Sun H."/>
            <person name="Tritt A."/>
            <person name="Yoshinaga Y."/>
            <person name="Zwiers L.-H."/>
            <person name="Turgeon B."/>
            <person name="Goodwin S."/>
            <person name="Spatafora J."/>
            <person name="Crous P."/>
            <person name="Grigoriev I."/>
        </authorList>
    </citation>
    <scope>NUCLEOTIDE SEQUENCE [LARGE SCALE GENOMIC DNA]</scope>
    <source>
        <strain evidence="5">CECT 20119</strain>
    </source>
</reference>
<dbReference type="InterPro" id="IPR042120">
    <property type="entry name" value="MutL_C_dimsub"/>
</dbReference>
<dbReference type="SUPFAM" id="SSF118116">
    <property type="entry name" value="DNA mismatch repair protein MutL"/>
    <property type="match status" value="1"/>
</dbReference>
<dbReference type="Gene3D" id="3.30.565.10">
    <property type="entry name" value="Histidine kinase-like ATPase, C-terminal domain"/>
    <property type="match status" value="1"/>
</dbReference>
<dbReference type="GO" id="GO:0016887">
    <property type="term" value="F:ATP hydrolysis activity"/>
    <property type="evidence" value="ECO:0007669"/>
    <property type="project" value="InterPro"/>
</dbReference>
<dbReference type="InterPro" id="IPR036890">
    <property type="entry name" value="HATPase_C_sf"/>
</dbReference>
<evidence type="ECO:0000313" key="4">
    <source>
        <dbReference type="EMBL" id="KAF2223288.1"/>
    </source>
</evidence>
<name>A0A6A6GCC8_9PEZI</name>
<proteinExistence type="inferred from homology"/>
<keyword evidence="5" id="KW-1185">Reference proteome</keyword>
<comment type="similarity">
    <text evidence="1">Belongs to the DNA mismatch repair MutL/HexB family.</text>
</comment>
<dbReference type="OrthoDB" id="429932at2759"/>
<dbReference type="PANTHER" id="PTHR10073">
    <property type="entry name" value="DNA MISMATCH REPAIR PROTEIN MLH, PMS, MUTL"/>
    <property type="match status" value="1"/>
</dbReference>
<dbReference type="PANTHER" id="PTHR10073:SF47">
    <property type="entry name" value="DNA MISMATCH REPAIR PROTEIN MLH3"/>
    <property type="match status" value="1"/>
</dbReference>
<evidence type="ECO:0000256" key="1">
    <source>
        <dbReference type="ARBA" id="ARBA00006082"/>
    </source>
</evidence>